<gene>
    <name evidence="2" type="primary">LRRC56</name>
    <name evidence="2" type="synonym">lrrc56</name>
</gene>
<feature type="compositionally biased region" description="Polar residues" evidence="1">
    <location>
        <begin position="23"/>
        <end position="33"/>
    </location>
</feature>
<feature type="region of interest" description="Disordered" evidence="1">
    <location>
        <begin position="1"/>
        <end position="37"/>
    </location>
</feature>
<dbReference type="GeneID" id="115360123"/>
<reference evidence="2" key="3">
    <citation type="submission" date="2025-09" db="UniProtKB">
        <authorList>
            <consortium name="Ensembl"/>
        </authorList>
    </citation>
    <scope>IDENTIFICATION</scope>
</reference>
<dbReference type="InterPro" id="IPR032675">
    <property type="entry name" value="LRR_dom_sf"/>
</dbReference>
<feature type="region of interest" description="Disordered" evidence="1">
    <location>
        <begin position="438"/>
        <end position="517"/>
    </location>
</feature>
<dbReference type="InterPro" id="IPR001611">
    <property type="entry name" value="Leu-rich_rpt"/>
</dbReference>
<dbReference type="PROSITE" id="PS51450">
    <property type="entry name" value="LRR"/>
    <property type="match status" value="1"/>
</dbReference>
<dbReference type="SUPFAM" id="SSF52058">
    <property type="entry name" value="L domain-like"/>
    <property type="match status" value="1"/>
</dbReference>
<reference evidence="2" key="2">
    <citation type="submission" date="2025-08" db="UniProtKB">
        <authorList>
            <consortium name="Ensembl"/>
        </authorList>
    </citation>
    <scope>IDENTIFICATION</scope>
</reference>
<dbReference type="PANTHER" id="PTHR22708">
    <property type="entry name" value="LEUCINE-RICH REPEAT-CONTAINING PROTEIN 56"/>
    <property type="match status" value="1"/>
</dbReference>
<dbReference type="RefSeq" id="XP_029908636.1">
    <property type="nucleotide sequence ID" value="XM_030052776.1"/>
</dbReference>
<dbReference type="Ensembl" id="ENSMMDT00005055821.1">
    <property type="protein sequence ID" value="ENSMMDP00005054772.1"/>
    <property type="gene ID" value="ENSMMDG00005024549.1"/>
</dbReference>
<dbReference type="Proteomes" id="UP000472263">
    <property type="component" value="Chromosome 6"/>
</dbReference>
<dbReference type="AlphaFoldDB" id="A0A668AMV5"/>
<feature type="compositionally biased region" description="Acidic residues" evidence="1">
    <location>
        <begin position="461"/>
        <end position="470"/>
    </location>
</feature>
<dbReference type="CTD" id="115399"/>
<protein>
    <submittedName>
        <fullName evidence="2">Leucine rich repeat containing 56</fullName>
    </submittedName>
</protein>
<evidence type="ECO:0000313" key="3">
    <source>
        <dbReference type="Proteomes" id="UP000472263"/>
    </source>
</evidence>
<feature type="compositionally biased region" description="Low complexity" evidence="1">
    <location>
        <begin position="485"/>
        <end position="502"/>
    </location>
</feature>
<accession>A0A668AMV5</accession>
<evidence type="ECO:0000313" key="2">
    <source>
        <dbReference type="Ensembl" id="ENSMMDP00005054772.1"/>
    </source>
</evidence>
<dbReference type="Gene3D" id="3.80.10.10">
    <property type="entry name" value="Ribonuclease Inhibitor"/>
    <property type="match status" value="1"/>
</dbReference>
<dbReference type="InterPro" id="IPR040091">
    <property type="entry name" value="LRRC56"/>
</dbReference>
<keyword evidence="3" id="KW-1185">Reference proteome</keyword>
<organism evidence="2 3">
    <name type="scientific">Myripristis murdjan</name>
    <name type="common">pinecone soldierfish</name>
    <dbReference type="NCBI Taxonomy" id="586833"/>
    <lineage>
        <taxon>Eukaryota</taxon>
        <taxon>Metazoa</taxon>
        <taxon>Chordata</taxon>
        <taxon>Craniata</taxon>
        <taxon>Vertebrata</taxon>
        <taxon>Euteleostomi</taxon>
        <taxon>Actinopterygii</taxon>
        <taxon>Neopterygii</taxon>
        <taxon>Teleostei</taxon>
        <taxon>Neoteleostei</taxon>
        <taxon>Acanthomorphata</taxon>
        <taxon>Holocentriformes</taxon>
        <taxon>Holocentridae</taxon>
        <taxon>Myripristis</taxon>
    </lineage>
</organism>
<evidence type="ECO:0000256" key="1">
    <source>
        <dbReference type="SAM" id="MobiDB-lite"/>
    </source>
</evidence>
<dbReference type="InParanoid" id="A0A668AMV5"/>
<feature type="region of interest" description="Disordered" evidence="1">
    <location>
        <begin position="293"/>
        <end position="346"/>
    </location>
</feature>
<sequence length="633" mass="69780">MSCSHGSVPQVRPGTPRVVVTEFSGSGPLNPTPASKEYEDAQAEVEPYLSPNKLASLCGTQDLCQVTSLEICVDTRNHTLGNFGAYLPKLVQLNMNNSVIMSVRDLGTTLSHLQELWMSHCCLQDLEGITSFFSLKELYVPYNSVSDLSQVMMLENLQLLDLEGNDVDDLAQVSYLGLCSQLDTLTLEGNPVCVRPNPTATQTTEYRYRAAVRELVPQLRYLDNVRAEDDGPSCSGIMGEDWAMLRNSIRDCNYTQAAADDEETEDITYPYNSSAKHPSSSLSCVRPMSSACPRPFSGPRPMSSACPRPLSGPRPMSATGSRLLSPPGSRPGSAESDPAAVDPDTSILTHGAGKILFCGNPVQALRARREKLRTAPTISMFTPHDLPIYVPEHTYDLEEPDMGERSDMFAELRAWRERHSKRLQAIEMEKIPQVLTIQHSDEEEEEHDDKDGLGVLKSSGSDEEDGEEREDMSNGEALSRDVARLSLSPDTTLFPSPPLSTTAAAGSQKPSGVRARRLQRRLAGGQPLPISSPAKTDMRLQWGQEVVRPKIPPSTHKPHRPTTNLHHSLEGSRTHVFYSTEMDASRVQSVNKHQPSKPLNRPTIMRPHTAMAALQKHQLHHTLQPSRGSSHLD</sequence>
<proteinExistence type="predicted"/>
<dbReference type="PANTHER" id="PTHR22708:SF0">
    <property type="entry name" value="LEUCINE-RICH REPEAT-CONTAINING PROTEIN 56"/>
    <property type="match status" value="1"/>
</dbReference>
<dbReference type="GeneTree" id="ENSGT00390000001545"/>
<name>A0A668AMV5_9TELE</name>
<reference evidence="2" key="1">
    <citation type="submission" date="2019-06" db="EMBL/GenBank/DDBJ databases">
        <authorList>
            <consortium name="Wellcome Sanger Institute Data Sharing"/>
        </authorList>
    </citation>
    <scope>NUCLEOTIDE SEQUENCE [LARGE SCALE GENOMIC DNA]</scope>
</reference>
<dbReference type="OrthoDB" id="676979at2759"/>